<keyword evidence="1" id="KW-1133">Transmembrane helix</keyword>
<evidence type="ECO:0000313" key="3">
    <source>
        <dbReference type="Proteomes" id="UP000474296"/>
    </source>
</evidence>
<protein>
    <submittedName>
        <fullName evidence="2">Uncharacterized protein</fullName>
    </submittedName>
</protein>
<feature type="transmembrane region" description="Helical" evidence="1">
    <location>
        <begin position="7"/>
        <end position="26"/>
    </location>
</feature>
<keyword evidence="1" id="KW-0812">Transmembrane</keyword>
<accession>A0A6M0CPV4</accession>
<dbReference type="AlphaFoldDB" id="A0A6M0CPV4"/>
<evidence type="ECO:0000313" key="2">
    <source>
        <dbReference type="EMBL" id="NER18064.1"/>
    </source>
</evidence>
<name>A0A6M0CPV4_9FLAO</name>
<proteinExistence type="predicted"/>
<comment type="caution">
    <text evidence="2">The sequence shown here is derived from an EMBL/GenBank/DDBJ whole genome shotgun (WGS) entry which is preliminary data.</text>
</comment>
<organism evidence="2 3">
    <name type="scientific">Spongiivirga citrea</name>
    <dbReference type="NCBI Taxonomy" id="1481457"/>
    <lineage>
        <taxon>Bacteria</taxon>
        <taxon>Pseudomonadati</taxon>
        <taxon>Bacteroidota</taxon>
        <taxon>Flavobacteriia</taxon>
        <taxon>Flavobacteriales</taxon>
        <taxon>Flavobacteriaceae</taxon>
        <taxon>Spongiivirga</taxon>
    </lineage>
</organism>
<keyword evidence="3" id="KW-1185">Reference proteome</keyword>
<dbReference type="RefSeq" id="WP_164032745.1">
    <property type="nucleotide sequence ID" value="NZ_JAABOQ010000005.1"/>
</dbReference>
<dbReference type="Proteomes" id="UP000474296">
    <property type="component" value="Unassembled WGS sequence"/>
</dbReference>
<feature type="transmembrane region" description="Helical" evidence="1">
    <location>
        <begin position="66"/>
        <end position="87"/>
    </location>
</feature>
<sequence length="135" mass="14198">MQKILKIAVIALCVIGLILFVVLLTSDDQSGIIDIMMNLVYVLLAITALVALAFTIVNIAGDGKKLVKTGISIGVFAVVALVSYGIADGSDNTIYTGEISEGGSQAVGMGLYLFYFLAAIAVALMLFFGVKKVFK</sequence>
<reference evidence="2 3" key="1">
    <citation type="submission" date="2020-01" db="EMBL/GenBank/DDBJ databases">
        <title>Spongiivirga citrea KCTC 32990T.</title>
        <authorList>
            <person name="Wang G."/>
        </authorList>
    </citation>
    <scope>NUCLEOTIDE SEQUENCE [LARGE SCALE GENOMIC DNA]</scope>
    <source>
        <strain evidence="2 3">KCTC 32990</strain>
    </source>
</reference>
<evidence type="ECO:0000256" key="1">
    <source>
        <dbReference type="SAM" id="Phobius"/>
    </source>
</evidence>
<feature type="transmembrane region" description="Helical" evidence="1">
    <location>
        <begin position="107"/>
        <end position="130"/>
    </location>
</feature>
<dbReference type="EMBL" id="JAABOQ010000005">
    <property type="protein sequence ID" value="NER18064.1"/>
    <property type="molecule type" value="Genomic_DNA"/>
</dbReference>
<feature type="transmembrane region" description="Helical" evidence="1">
    <location>
        <begin position="38"/>
        <end position="59"/>
    </location>
</feature>
<gene>
    <name evidence="2" type="ORF">GWK10_12630</name>
</gene>
<keyword evidence="1" id="KW-0472">Membrane</keyword>